<evidence type="ECO:0000256" key="6">
    <source>
        <dbReference type="ARBA" id="ARBA00022842"/>
    </source>
</evidence>
<protein>
    <recommendedName>
        <fullName evidence="9">Cyclic GMP-AMP synthase</fullName>
    </recommendedName>
</protein>
<dbReference type="Pfam" id="PF21654">
    <property type="entry name" value="DncV-like_NTFase"/>
    <property type="match status" value="1"/>
</dbReference>
<evidence type="ECO:0000256" key="5">
    <source>
        <dbReference type="ARBA" id="ARBA00022840"/>
    </source>
</evidence>
<keyword evidence="6" id="KW-0460">Magnesium</keyword>
<keyword evidence="3" id="KW-0479">Metal-binding</keyword>
<evidence type="ECO:0000256" key="10">
    <source>
        <dbReference type="ARBA" id="ARBA00048304"/>
    </source>
</evidence>
<dbReference type="GO" id="GO:0051607">
    <property type="term" value="P:defense response to virus"/>
    <property type="evidence" value="ECO:0007669"/>
    <property type="project" value="UniProtKB-KW"/>
</dbReference>
<comment type="caution">
    <text evidence="13">The sequence shown here is derived from an EMBL/GenBank/DDBJ whole genome shotgun (WGS) entry which is preliminary data.</text>
</comment>
<evidence type="ECO:0000256" key="4">
    <source>
        <dbReference type="ARBA" id="ARBA00022741"/>
    </source>
</evidence>
<dbReference type="EMBL" id="BSNM01000023">
    <property type="protein sequence ID" value="GLQ33182.1"/>
    <property type="molecule type" value="Genomic_DNA"/>
</dbReference>
<evidence type="ECO:0000256" key="2">
    <source>
        <dbReference type="ARBA" id="ARBA00022695"/>
    </source>
</evidence>
<keyword evidence="4" id="KW-0547">Nucleotide-binding</keyword>
<evidence type="ECO:0000313" key="14">
    <source>
        <dbReference type="Proteomes" id="UP001161389"/>
    </source>
</evidence>
<evidence type="ECO:0000256" key="3">
    <source>
        <dbReference type="ARBA" id="ARBA00022723"/>
    </source>
</evidence>
<keyword evidence="2" id="KW-0548">Nucleotidyltransferase</keyword>
<dbReference type="InterPro" id="IPR040511">
    <property type="entry name" value="AGS_C"/>
</dbReference>
<accession>A0AA37SEV3</accession>
<sequence length="444" mass="50089">MSCNLLFFSSNDKDETLHQRTQLSDVVLSKGITKKDELIEFLRPELSEAFECKVGFWLQGSYKSRTLIKPVDKFSSYDIDIGVYLFFDAESEGIDSKDVKSTLKDALSSYCQINDEAELQKSKNACEGIKYSTFLTIDTPVYFIDGSNIKLATNDGWVESDPKAIQDWLTNYYSDKADRALMKRLVRYFKAWINVKWQGTGFKKIPSLAVNVLVAQHMKKHDREDDSFLHTALSICEELESTFILNNPLGGSNLLTMPEDSEIFAHQKLDELKAVCLNCIDSSEFDKGINFSNLFQHYFPQVSISSSDGTTGLPAVVTVPEISICRYDKDGNHVETTTTDNLTVKKGDSLTFTICNQDAFNTYSDAQWTVRNVGGQATDANDIGHKVVGRLNESHKRDTSYTGSHTMECMITHNGVVKGFQAIHVQVKPASTLRRKKIFKGWRR</sequence>
<evidence type="ECO:0000259" key="11">
    <source>
        <dbReference type="Pfam" id="PF18134"/>
    </source>
</evidence>
<reference evidence="13" key="1">
    <citation type="journal article" date="2014" name="Int. J. Syst. Evol. Microbiol.">
        <title>Complete genome sequence of Corynebacterium casei LMG S-19264T (=DSM 44701T), isolated from a smear-ripened cheese.</title>
        <authorList>
            <consortium name="US DOE Joint Genome Institute (JGI-PGF)"/>
            <person name="Walter F."/>
            <person name="Albersmeier A."/>
            <person name="Kalinowski J."/>
            <person name="Ruckert C."/>
        </authorList>
    </citation>
    <scope>NUCLEOTIDE SEQUENCE</scope>
    <source>
        <strain evidence="13">NBRC 110071</strain>
    </source>
</reference>
<keyword evidence="7" id="KW-0546">Nucleotide metabolism</keyword>
<keyword evidence="1" id="KW-0808">Transferase</keyword>
<dbReference type="InterPro" id="IPR048445">
    <property type="entry name" value="DncV-like_NTFase"/>
</dbReference>
<dbReference type="GO" id="GO:0016779">
    <property type="term" value="F:nucleotidyltransferase activity"/>
    <property type="evidence" value="ECO:0007669"/>
    <property type="project" value="UniProtKB-KW"/>
</dbReference>
<evidence type="ECO:0000259" key="12">
    <source>
        <dbReference type="Pfam" id="PF21654"/>
    </source>
</evidence>
<evidence type="ECO:0000256" key="9">
    <source>
        <dbReference type="ARBA" id="ARBA00044145"/>
    </source>
</evidence>
<dbReference type="GO" id="GO:0009117">
    <property type="term" value="P:nucleotide metabolic process"/>
    <property type="evidence" value="ECO:0007669"/>
    <property type="project" value="UniProtKB-KW"/>
</dbReference>
<dbReference type="AlphaFoldDB" id="A0AA37SEV3"/>
<organism evidence="13 14">
    <name type="scientific">Litoribrevibacter albus</name>
    <dbReference type="NCBI Taxonomy" id="1473156"/>
    <lineage>
        <taxon>Bacteria</taxon>
        <taxon>Pseudomonadati</taxon>
        <taxon>Pseudomonadota</taxon>
        <taxon>Gammaproteobacteria</taxon>
        <taxon>Oceanospirillales</taxon>
        <taxon>Oceanospirillaceae</taxon>
        <taxon>Litoribrevibacter</taxon>
    </lineage>
</organism>
<keyword evidence="14" id="KW-1185">Reference proteome</keyword>
<dbReference type="RefSeq" id="WP_284383487.1">
    <property type="nucleotide sequence ID" value="NZ_BSNM01000023.1"/>
</dbReference>
<evidence type="ECO:0000256" key="1">
    <source>
        <dbReference type="ARBA" id="ARBA00022679"/>
    </source>
</evidence>
<feature type="domain" description="Cyclic GMP-AMP synthase DncV-like nucleotidyltransferase" evidence="12">
    <location>
        <begin position="56"/>
        <end position="142"/>
    </location>
</feature>
<dbReference type="GO" id="GO:0046872">
    <property type="term" value="F:metal ion binding"/>
    <property type="evidence" value="ECO:0007669"/>
    <property type="project" value="UniProtKB-KW"/>
</dbReference>
<feature type="domain" description="Adenylyl/Guanylyl and SMODS C-terminal sensor" evidence="11">
    <location>
        <begin position="325"/>
        <end position="428"/>
    </location>
</feature>
<proteinExistence type="predicted"/>
<comment type="catalytic activity">
    <reaction evidence="10">
        <text>GTP + ATP = 3',3'-cGAMP + 2 diphosphate</text>
        <dbReference type="Rhea" id="RHEA:35647"/>
        <dbReference type="ChEBI" id="CHEBI:30616"/>
        <dbReference type="ChEBI" id="CHEBI:33019"/>
        <dbReference type="ChEBI" id="CHEBI:37565"/>
        <dbReference type="ChEBI" id="CHEBI:71501"/>
    </reaction>
    <physiologicalReaction direction="left-to-right" evidence="10">
        <dbReference type="Rhea" id="RHEA:35648"/>
    </physiologicalReaction>
</comment>
<gene>
    <name evidence="13" type="ORF">GCM10007876_36620</name>
</gene>
<evidence type="ECO:0000256" key="8">
    <source>
        <dbReference type="ARBA" id="ARBA00023118"/>
    </source>
</evidence>
<name>A0AA37SEV3_9GAMM</name>
<dbReference type="GO" id="GO:0005524">
    <property type="term" value="F:ATP binding"/>
    <property type="evidence" value="ECO:0007669"/>
    <property type="project" value="UniProtKB-KW"/>
</dbReference>
<keyword evidence="8" id="KW-0051">Antiviral defense</keyword>
<keyword evidence="5" id="KW-0067">ATP-binding</keyword>
<evidence type="ECO:0000313" key="13">
    <source>
        <dbReference type="EMBL" id="GLQ33182.1"/>
    </source>
</evidence>
<dbReference type="Pfam" id="PF18134">
    <property type="entry name" value="AGS_C"/>
    <property type="match status" value="1"/>
</dbReference>
<reference evidence="13" key="2">
    <citation type="submission" date="2023-01" db="EMBL/GenBank/DDBJ databases">
        <title>Draft genome sequence of Litoribrevibacter albus strain NBRC 110071.</title>
        <authorList>
            <person name="Sun Q."/>
            <person name="Mori K."/>
        </authorList>
    </citation>
    <scope>NUCLEOTIDE SEQUENCE</scope>
    <source>
        <strain evidence="13">NBRC 110071</strain>
    </source>
</reference>
<evidence type="ECO:0000256" key="7">
    <source>
        <dbReference type="ARBA" id="ARBA00023080"/>
    </source>
</evidence>
<dbReference type="Proteomes" id="UP001161389">
    <property type="component" value="Unassembled WGS sequence"/>
</dbReference>